<evidence type="ECO:0000313" key="1">
    <source>
        <dbReference type="EMBL" id="ELT97556.1"/>
    </source>
</evidence>
<reference evidence="1 3" key="2">
    <citation type="journal article" date="2013" name="Nature">
        <title>Insights into bilaterian evolution from three spiralian genomes.</title>
        <authorList>
            <person name="Simakov O."/>
            <person name="Marletaz F."/>
            <person name="Cho S.J."/>
            <person name="Edsinger-Gonzales E."/>
            <person name="Havlak P."/>
            <person name="Hellsten U."/>
            <person name="Kuo D.H."/>
            <person name="Larsson T."/>
            <person name="Lv J."/>
            <person name="Arendt D."/>
            <person name="Savage R."/>
            <person name="Osoegawa K."/>
            <person name="de Jong P."/>
            <person name="Grimwood J."/>
            <person name="Chapman J.A."/>
            <person name="Shapiro H."/>
            <person name="Aerts A."/>
            <person name="Otillar R.P."/>
            <person name="Terry A.Y."/>
            <person name="Boore J.L."/>
            <person name="Grigoriev I.V."/>
            <person name="Lindberg D.R."/>
            <person name="Seaver E.C."/>
            <person name="Weisblat D.A."/>
            <person name="Putnam N.H."/>
            <person name="Rokhsar D.S."/>
        </authorList>
    </citation>
    <scope>NUCLEOTIDE SEQUENCE</scope>
    <source>
        <strain evidence="1 3">I ESC-2004</strain>
    </source>
</reference>
<name>R7U1L4_CAPTE</name>
<proteinExistence type="predicted"/>
<accession>R7U1L4</accession>
<reference evidence="2" key="3">
    <citation type="submission" date="2015-06" db="UniProtKB">
        <authorList>
            <consortium name="EnsemblMetazoa"/>
        </authorList>
    </citation>
    <scope>IDENTIFICATION</scope>
</reference>
<evidence type="ECO:0000313" key="2">
    <source>
        <dbReference type="EnsemblMetazoa" id="CapteP216099"/>
    </source>
</evidence>
<sequence length="117" mass="12464">MGCPNGGGVFKVCIGKEGTGVRGGVYGCLVDGERDGSVVNLTKGWVMYKVFDTVGGVGQQEIKDVGGFVVSDPSWLVDELGEEVVCKAVVGSECSLRQWSCHKAEHTNKETKKREAP</sequence>
<evidence type="ECO:0000313" key="3">
    <source>
        <dbReference type="Proteomes" id="UP000014760"/>
    </source>
</evidence>
<gene>
    <name evidence="1" type="ORF">CAPTEDRAFT_216099</name>
</gene>
<dbReference type="EMBL" id="KB308534">
    <property type="protein sequence ID" value="ELT97556.1"/>
    <property type="molecule type" value="Genomic_DNA"/>
</dbReference>
<keyword evidence="3" id="KW-1185">Reference proteome</keyword>
<dbReference type="EnsemblMetazoa" id="CapteT216099">
    <property type="protein sequence ID" value="CapteP216099"/>
    <property type="gene ID" value="CapteG216099"/>
</dbReference>
<organism evidence="1">
    <name type="scientific">Capitella teleta</name>
    <name type="common">Polychaete worm</name>
    <dbReference type="NCBI Taxonomy" id="283909"/>
    <lineage>
        <taxon>Eukaryota</taxon>
        <taxon>Metazoa</taxon>
        <taxon>Spiralia</taxon>
        <taxon>Lophotrochozoa</taxon>
        <taxon>Annelida</taxon>
        <taxon>Polychaeta</taxon>
        <taxon>Sedentaria</taxon>
        <taxon>Scolecida</taxon>
        <taxon>Capitellidae</taxon>
        <taxon>Capitella</taxon>
    </lineage>
</organism>
<dbReference type="EMBL" id="AMQN01010864">
    <property type="status" value="NOT_ANNOTATED_CDS"/>
    <property type="molecule type" value="Genomic_DNA"/>
</dbReference>
<dbReference type="AlphaFoldDB" id="R7U1L4"/>
<reference evidence="3" key="1">
    <citation type="submission" date="2012-12" db="EMBL/GenBank/DDBJ databases">
        <authorList>
            <person name="Hellsten U."/>
            <person name="Grimwood J."/>
            <person name="Chapman J.A."/>
            <person name="Shapiro H."/>
            <person name="Aerts A."/>
            <person name="Otillar R.P."/>
            <person name="Terry A.Y."/>
            <person name="Boore J.L."/>
            <person name="Simakov O."/>
            <person name="Marletaz F."/>
            <person name="Cho S.-J."/>
            <person name="Edsinger-Gonzales E."/>
            <person name="Havlak P."/>
            <person name="Kuo D.-H."/>
            <person name="Larsson T."/>
            <person name="Lv J."/>
            <person name="Arendt D."/>
            <person name="Savage R."/>
            <person name="Osoegawa K."/>
            <person name="de Jong P."/>
            <person name="Lindberg D.R."/>
            <person name="Seaver E.C."/>
            <person name="Weisblat D.A."/>
            <person name="Putnam N.H."/>
            <person name="Grigoriev I.V."/>
            <person name="Rokhsar D.S."/>
        </authorList>
    </citation>
    <scope>NUCLEOTIDE SEQUENCE</scope>
    <source>
        <strain evidence="3">I ESC-2004</strain>
    </source>
</reference>
<dbReference type="Proteomes" id="UP000014760">
    <property type="component" value="Unassembled WGS sequence"/>
</dbReference>
<dbReference type="HOGENOM" id="CLU_2087099_0_0_1"/>
<protein>
    <submittedName>
        <fullName evidence="1 2">Uncharacterized protein</fullName>
    </submittedName>
</protein>
<dbReference type="EMBL" id="AMQN01010863">
    <property type="status" value="NOT_ANNOTATED_CDS"/>
    <property type="molecule type" value="Genomic_DNA"/>
</dbReference>